<evidence type="ECO:0000313" key="3">
    <source>
        <dbReference type="Proteomes" id="UP000053424"/>
    </source>
</evidence>
<gene>
    <name evidence="2" type="ORF">M413DRAFT_446296</name>
</gene>
<keyword evidence="1" id="KW-0812">Transmembrane</keyword>
<proteinExistence type="predicted"/>
<keyword evidence="3" id="KW-1185">Reference proteome</keyword>
<reference evidence="3" key="2">
    <citation type="submission" date="2015-01" db="EMBL/GenBank/DDBJ databases">
        <title>Evolutionary Origins and Diversification of the Mycorrhizal Mutualists.</title>
        <authorList>
            <consortium name="DOE Joint Genome Institute"/>
            <consortium name="Mycorrhizal Genomics Consortium"/>
            <person name="Kohler A."/>
            <person name="Kuo A."/>
            <person name="Nagy L.G."/>
            <person name="Floudas D."/>
            <person name="Copeland A."/>
            <person name="Barry K.W."/>
            <person name="Cichocki N."/>
            <person name="Veneault-Fourrey C."/>
            <person name="LaButti K."/>
            <person name="Lindquist E.A."/>
            <person name="Lipzen A."/>
            <person name="Lundell T."/>
            <person name="Morin E."/>
            <person name="Murat C."/>
            <person name="Riley R."/>
            <person name="Ohm R."/>
            <person name="Sun H."/>
            <person name="Tunlid A."/>
            <person name="Henrissat B."/>
            <person name="Grigoriev I.V."/>
            <person name="Hibbett D.S."/>
            <person name="Martin F."/>
        </authorList>
    </citation>
    <scope>NUCLEOTIDE SEQUENCE [LARGE SCALE GENOMIC DNA]</scope>
    <source>
        <strain evidence="3">h7</strain>
    </source>
</reference>
<feature type="transmembrane region" description="Helical" evidence="1">
    <location>
        <begin position="48"/>
        <end position="66"/>
    </location>
</feature>
<organism evidence="2 3">
    <name type="scientific">Hebeloma cylindrosporum</name>
    <dbReference type="NCBI Taxonomy" id="76867"/>
    <lineage>
        <taxon>Eukaryota</taxon>
        <taxon>Fungi</taxon>
        <taxon>Dikarya</taxon>
        <taxon>Basidiomycota</taxon>
        <taxon>Agaricomycotina</taxon>
        <taxon>Agaricomycetes</taxon>
        <taxon>Agaricomycetidae</taxon>
        <taxon>Agaricales</taxon>
        <taxon>Agaricineae</taxon>
        <taxon>Hymenogastraceae</taxon>
        <taxon>Hebeloma</taxon>
    </lineage>
</organism>
<evidence type="ECO:0000313" key="2">
    <source>
        <dbReference type="EMBL" id="KIM40139.1"/>
    </source>
</evidence>
<reference evidence="2 3" key="1">
    <citation type="submission" date="2014-04" db="EMBL/GenBank/DDBJ databases">
        <authorList>
            <consortium name="DOE Joint Genome Institute"/>
            <person name="Kuo A."/>
            <person name="Gay G."/>
            <person name="Dore J."/>
            <person name="Kohler A."/>
            <person name="Nagy L.G."/>
            <person name="Floudas D."/>
            <person name="Copeland A."/>
            <person name="Barry K.W."/>
            <person name="Cichocki N."/>
            <person name="Veneault-Fourrey C."/>
            <person name="LaButti K."/>
            <person name="Lindquist E.A."/>
            <person name="Lipzen A."/>
            <person name="Lundell T."/>
            <person name="Morin E."/>
            <person name="Murat C."/>
            <person name="Sun H."/>
            <person name="Tunlid A."/>
            <person name="Henrissat B."/>
            <person name="Grigoriev I.V."/>
            <person name="Hibbett D.S."/>
            <person name="Martin F."/>
            <person name="Nordberg H.P."/>
            <person name="Cantor M.N."/>
            <person name="Hua S.X."/>
        </authorList>
    </citation>
    <scope>NUCLEOTIDE SEQUENCE [LARGE SCALE GENOMIC DNA]</scope>
    <source>
        <strain evidence="3">h7</strain>
    </source>
</reference>
<keyword evidence="1" id="KW-1133">Transmembrane helix</keyword>
<dbReference type="Proteomes" id="UP000053424">
    <property type="component" value="Unassembled WGS sequence"/>
</dbReference>
<accession>A0A0C3C7G2</accession>
<feature type="transmembrane region" description="Helical" evidence="1">
    <location>
        <begin position="73"/>
        <end position="95"/>
    </location>
</feature>
<name>A0A0C3C7G2_HEBCY</name>
<evidence type="ECO:0000256" key="1">
    <source>
        <dbReference type="SAM" id="Phobius"/>
    </source>
</evidence>
<sequence>MPGPSDSGNIVHRDYECRKFPMSVTDRCENDNKAFCLAWTSAAFLNEIALGFGPISLLAILFGVSTHSRRRRIWAAVAGLVSLQAICQISTFGIVTDTYLTSSFPSFERARPGTAYILHTLCWISSVLVAFGVLLTGISAGAGHRWAAGNRFYQPIP</sequence>
<keyword evidence="1" id="KW-0472">Membrane</keyword>
<dbReference type="AlphaFoldDB" id="A0A0C3C7G2"/>
<dbReference type="OrthoDB" id="61370at2759"/>
<dbReference type="HOGENOM" id="CLU_087383_0_0_1"/>
<protein>
    <submittedName>
        <fullName evidence="2">Uncharacterized protein</fullName>
    </submittedName>
</protein>
<feature type="transmembrane region" description="Helical" evidence="1">
    <location>
        <begin position="115"/>
        <end position="135"/>
    </location>
</feature>
<dbReference type="EMBL" id="KN831783">
    <property type="protein sequence ID" value="KIM40139.1"/>
    <property type="molecule type" value="Genomic_DNA"/>
</dbReference>